<name>A0A9R1C8G9_9BACT</name>
<reference evidence="3" key="1">
    <citation type="journal article" date="2022" name="Int. J. Syst. Evol. Microbiol.">
        <title>Prevotella lacticifex sp. nov., isolated from the rumen of cows.</title>
        <authorList>
            <person name="Shinkai T."/>
            <person name="Ikeyama N."/>
            <person name="Kumagai M."/>
            <person name="Ohmori H."/>
            <person name="Sakamoto M."/>
            <person name="Ohkuma M."/>
            <person name="Mitsumori M."/>
        </authorList>
    </citation>
    <scope>NUCLEOTIDE SEQUENCE</scope>
    <source>
        <strain evidence="3">R5076</strain>
    </source>
</reference>
<dbReference type="InterPro" id="IPR017853">
    <property type="entry name" value="GH"/>
</dbReference>
<feature type="signal peptide" evidence="2">
    <location>
        <begin position="1"/>
        <end position="23"/>
    </location>
</feature>
<dbReference type="InterPro" id="IPR013780">
    <property type="entry name" value="Glyco_hydro_b"/>
</dbReference>
<dbReference type="GeneID" id="72468875"/>
<organism evidence="3 4">
    <name type="scientific">Prevotella lacticifex</name>
    <dbReference type="NCBI Taxonomy" id="2854755"/>
    <lineage>
        <taxon>Bacteria</taxon>
        <taxon>Pseudomonadati</taxon>
        <taxon>Bacteroidota</taxon>
        <taxon>Bacteroidia</taxon>
        <taxon>Bacteroidales</taxon>
        <taxon>Prevotellaceae</taxon>
        <taxon>Prevotella</taxon>
    </lineage>
</organism>
<keyword evidence="2" id="KW-0732">Signal</keyword>
<accession>A0A9R1C8G9</accession>
<sequence>MHKNIIITVIAAFTLLAAAPASADGTHLSVKGSDGGRILNCFGWRYNTIKAKLSEIKAANFSAVQVTTVQPLPASEDFDGKFHFSDQLATPISDWYRIYAPLALRMINNSDDSKNTPLGTRADFDALVSEAHQQGLAVVVGVEANQLFKGSAAKAAVSVTSYDKNYTFNFKDPTRKSITAHAINEAVEDIVYVNGASDTKGTKNIAKAVAFVKDLYAAGADGICWYHAKYIPLLYGQGYFSIQDAKSEQNSGYTMLPNSNYVTMYANGYFYVSDSHLEGSNFWPEVTKAMNYLDDGTTKRDIPMFSYANLNLDPNCKGELMRNNSNTGFTIDHDPSYFANGIKDDGYWNRPMREYTKYMRVVDAWYAKSAVMQDGVSYADGYWTDRQANFKYEMGFQSSEITGVYAAEPTDMVYIAEDENTFMNNPEVMFEPMSKANAYHENRPTDQIAGAVVDRAYADMAAHNAATTVYFARPYSQSGSFKLGEDLADLTSSPYAYFEDGNNWAAGDPKKVGVVLDGTKTSGDVINLVGKHNGHNVFLWSSKQEGINAPKKIKFTVGDFSTGEYDYEVGATYDAAARVVAMSNLPDASSSDATTADSLTVYIRDDIGSSERDFYVYATKDGAGAFDNENWPGYKADKTVTDASGAKWHYARVPKNIWERVLYNDNIIISAYSKGTTSFDDSPNKIGQTATIGTIVSDQWFVITDDKQGDGAIQYRDVKHVSVPDVANEPIRFKGAAIAAVNKYHNLLTGEKEYKDAAYNPDGTRIDVASLCRQHGAVLVIRDPYGHPGSHNVDNVNHNLAKGEYTDQVSGNKFTVTRDKISGELDPSGIAVLYNKNDVEGAAYAVSPVSGQANQDIQVKITNRASDKYTVQYQISNNKDFKNSNYLSYHDDGTYFVDKTLNWQTMNDANATVDVSTSDFSGVEYYYKPYSMTLYLRVRYRPITSTSDKDWVYTSSPYSYFLYTGNSNGTLYNNQLYFNLPEGVEPDSLSIYAWSDEAGTKFPLVKSGGDRLQKYYSSTEEQQKHWYSPVLNVYNYKTYTVDYGWWIDTGNVIKDDQLIVMLGTDDVNNIMAGYYDPEAESHNDAMAINHNRYVCRYTIGLPNLHFDHVKFRLSYNHPQGYTQQLETVELSAGEDEFYSISQDDEGRLSIGHDIEMVGDAIYDNSTWGYYMDKDGNYYEENPNQNWKSGFWEGTNDSDPIRLSYEPNESNELSVNGAKAEVFTWTGQMINGKSLRFGERPDFVTSFVPDEAKNETAPAFKRYFIAVPTAYKYKVRAAQYVPTTNANQVEDNWFMYRGLWYDKDGIPKDGETTTGTYKDLVWTWPSGYYKVKFYQIFNGEDSVYYMTVSQPSLTYENGGTSYQYVPNNLSSRNETVSFTGLKTQDNDAASGQTKDPYFYIDLPHVGRAGYKGSDISISNNVDGEPSKFVVPAFTLEGNETKSTSSSETEYPSLYPETGAYRIVYSLGHGNTPITFKAKDNKSAEELKTIVPLNTDDAAKDSAPSAKFMLGFNVMSYTQEELFNFRTLDNGGDGSGGTVPAGYWMTYSDGLPRIRPSGVTAYYASGYVRGNDDPTQPIKALYFTKLAGDTLPANTGLMLCIDTTAMPKVNLGGEVLGKPGRIYVYFEPAKVDQDYVWHQAGTNFLMPWIAADEEAGSSSENAWKQYPDVKRPDSKYLNYQFSKGYWHHRVTENGNVIDENLYGVGFYPSSYRYPTSNYEVRKAFVSIPRKGSASDDPGDDDQTFGAKKNVAPSTDANSDVVATAPVDLIWGDDGGALSQSTGIATAPDACGSSDNRVYNLQGQRVVNPRRGVYIRGGKKILIK</sequence>
<dbReference type="Proteomes" id="UP000825483">
    <property type="component" value="Unassembled WGS sequence"/>
</dbReference>
<feature type="chain" id="PRO_5040229510" evidence="2">
    <location>
        <begin position="24"/>
        <end position="1821"/>
    </location>
</feature>
<evidence type="ECO:0000256" key="2">
    <source>
        <dbReference type="SAM" id="SignalP"/>
    </source>
</evidence>
<protein>
    <submittedName>
        <fullName evidence="3">Uncharacterized protein</fullName>
    </submittedName>
</protein>
<gene>
    <name evidence="3" type="ORF">PRLR5076_08230</name>
</gene>
<proteinExistence type="predicted"/>
<dbReference type="SUPFAM" id="SSF51445">
    <property type="entry name" value="(Trans)glycosidases"/>
    <property type="match status" value="2"/>
</dbReference>
<feature type="region of interest" description="Disordered" evidence="1">
    <location>
        <begin position="1727"/>
        <end position="1754"/>
    </location>
</feature>
<keyword evidence="4" id="KW-1185">Reference proteome</keyword>
<dbReference type="RefSeq" id="WP_223930167.1">
    <property type="nucleotide sequence ID" value="NZ_BPTU01000004.1"/>
</dbReference>
<evidence type="ECO:0000313" key="3">
    <source>
        <dbReference type="EMBL" id="GJG57972.1"/>
    </source>
</evidence>
<evidence type="ECO:0000313" key="4">
    <source>
        <dbReference type="Proteomes" id="UP000825483"/>
    </source>
</evidence>
<dbReference type="Gene3D" id="3.20.20.80">
    <property type="entry name" value="Glycosidases"/>
    <property type="match status" value="1"/>
</dbReference>
<evidence type="ECO:0000256" key="1">
    <source>
        <dbReference type="SAM" id="MobiDB-lite"/>
    </source>
</evidence>
<dbReference type="Gene3D" id="2.60.40.1180">
    <property type="entry name" value="Golgi alpha-mannosidase II"/>
    <property type="match status" value="1"/>
</dbReference>
<dbReference type="EMBL" id="BPUB01000001">
    <property type="protein sequence ID" value="GJG57972.1"/>
    <property type="molecule type" value="Genomic_DNA"/>
</dbReference>
<comment type="caution">
    <text evidence="3">The sequence shown here is derived from an EMBL/GenBank/DDBJ whole genome shotgun (WGS) entry which is preliminary data.</text>
</comment>